<protein>
    <submittedName>
        <fullName evidence="1">Uncharacterized protein</fullName>
    </submittedName>
</protein>
<evidence type="ECO:0000313" key="2">
    <source>
        <dbReference type="Proteomes" id="UP000822688"/>
    </source>
</evidence>
<comment type="caution">
    <text evidence="1">The sequence shown here is derived from an EMBL/GenBank/DDBJ whole genome shotgun (WGS) entry which is preliminary data.</text>
</comment>
<reference evidence="1" key="1">
    <citation type="submission" date="2020-06" db="EMBL/GenBank/DDBJ databases">
        <title>WGS assembly of Ceratodon purpureus strain R40.</title>
        <authorList>
            <person name="Carey S.B."/>
            <person name="Jenkins J."/>
            <person name="Shu S."/>
            <person name="Lovell J.T."/>
            <person name="Sreedasyam A."/>
            <person name="Maumus F."/>
            <person name="Tiley G.P."/>
            <person name="Fernandez-Pozo N."/>
            <person name="Barry K."/>
            <person name="Chen C."/>
            <person name="Wang M."/>
            <person name="Lipzen A."/>
            <person name="Daum C."/>
            <person name="Saski C.A."/>
            <person name="Payton A.C."/>
            <person name="Mcbreen J.C."/>
            <person name="Conrad R.E."/>
            <person name="Kollar L.M."/>
            <person name="Olsson S."/>
            <person name="Huttunen S."/>
            <person name="Landis J.B."/>
            <person name="Wickett N.J."/>
            <person name="Johnson M.G."/>
            <person name="Rensing S.A."/>
            <person name="Grimwood J."/>
            <person name="Schmutz J."/>
            <person name="Mcdaniel S.F."/>
        </authorList>
    </citation>
    <scope>NUCLEOTIDE SEQUENCE</scope>
    <source>
        <strain evidence="1">R40</strain>
    </source>
</reference>
<proteinExistence type="predicted"/>
<dbReference type="AlphaFoldDB" id="A0A8T0GPB9"/>
<dbReference type="Proteomes" id="UP000822688">
    <property type="component" value="Chromosome 9"/>
</dbReference>
<accession>A0A8T0GPB9</accession>
<evidence type="ECO:0000313" key="1">
    <source>
        <dbReference type="EMBL" id="KAG0561441.1"/>
    </source>
</evidence>
<name>A0A8T0GPB9_CERPU</name>
<gene>
    <name evidence="1" type="ORF">KC19_9G064700</name>
</gene>
<organism evidence="1 2">
    <name type="scientific">Ceratodon purpureus</name>
    <name type="common">Fire moss</name>
    <name type="synonym">Dicranum purpureum</name>
    <dbReference type="NCBI Taxonomy" id="3225"/>
    <lineage>
        <taxon>Eukaryota</taxon>
        <taxon>Viridiplantae</taxon>
        <taxon>Streptophyta</taxon>
        <taxon>Embryophyta</taxon>
        <taxon>Bryophyta</taxon>
        <taxon>Bryophytina</taxon>
        <taxon>Bryopsida</taxon>
        <taxon>Dicranidae</taxon>
        <taxon>Pseudoditrichales</taxon>
        <taxon>Ditrichaceae</taxon>
        <taxon>Ceratodon</taxon>
    </lineage>
</organism>
<keyword evidence="2" id="KW-1185">Reference proteome</keyword>
<sequence length="105" mass="12073">MVVIAELCLQLYITLCLPGFPSTRETVEPNSWWDLLLRLLIMLAHMLDYLTDKLSRGCQAEPVSLEAKGLFVRERNERTSGGFCFEEQLLLPSCLVEFRTEDMDC</sequence>
<dbReference type="EMBL" id="CM026430">
    <property type="protein sequence ID" value="KAG0561441.1"/>
    <property type="molecule type" value="Genomic_DNA"/>
</dbReference>